<accession>A0A285V7W3</accession>
<name>A0A285V7W3_9ACTN</name>
<evidence type="ECO:0000313" key="2">
    <source>
        <dbReference type="Proteomes" id="UP000219435"/>
    </source>
</evidence>
<dbReference type="Proteomes" id="UP000219435">
    <property type="component" value="Unassembled WGS sequence"/>
</dbReference>
<reference evidence="2" key="1">
    <citation type="submission" date="2017-08" db="EMBL/GenBank/DDBJ databases">
        <authorList>
            <person name="Varghese N."/>
            <person name="Submissions S."/>
        </authorList>
    </citation>
    <scope>NUCLEOTIDE SEQUENCE [LARGE SCALE GENOMIC DNA]</scope>
    <source>
        <strain evidence="2">DSM 4725</strain>
    </source>
</reference>
<dbReference type="OrthoDB" id="5198262at2"/>
<keyword evidence="2" id="KW-1185">Reference proteome</keyword>
<evidence type="ECO:0008006" key="3">
    <source>
        <dbReference type="Google" id="ProtNLM"/>
    </source>
</evidence>
<sequence>MRHQLPRTPIRVLAAAGATLGLVVLARPQQVLDAVAPAFPPERHWLLRALGARMLGQHAAVLARPEPAVLAAAAGIDLLHAASMLPFLGSARYGRAARISAAVALGSAVAEWVLAGSQRP</sequence>
<organism evidence="1 2">
    <name type="scientific">Blastococcus aggregatus</name>
    <dbReference type="NCBI Taxonomy" id="38502"/>
    <lineage>
        <taxon>Bacteria</taxon>
        <taxon>Bacillati</taxon>
        <taxon>Actinomycetota</taxon>
        <taxon>Actinomycetes</taxon>
        <taxon>Geodermatophilales</taxon>
        <taxon>Geodermatophilaceae</taxon>
        <taxon>Blastococcus</taxon>
    </lineage>
</organism>
<protein>
    <recommendedName>
        <fullName evidence="3">DoxX-like family protein</fullName>
    </recommendedName>
</protein>
<gene>
    <name evidence="1" type="ORF">SAMN05660748_2946</name>
</gene>
<evidence type="ECO:0000313" key="1">
    <source>
        <dbReference type="EMBL" id="SOC50205.1"/>
    </source>
</evidence>
<proteinExistence type="predicted"/>
<dbReference type="EMBL" id="OBQI01000004">
    <property type="protein sequence ID" value="SOC50205.1"/>
    <property type="molecule type" value="Genomic_DNA"/>
</dbReference>
<dbReference type="AlphaFoldDB" id="A0A285V7W3"/>
<dbReference type="RefSeq" id="WP_097195762.1">
    <property type="nucleotide sequence ID" value="NZ_OBQI01000004.1"/>
</dbReference>